<dbReference type="GO" id="GO:0030246">
    <property type="term" value="F:carbohydrate binding"/>
    <property type="evidence" value="ECO:0007669"/>
    <property type="project" value="UniProtKB-KW"/>
</dbReference>
<keyword evidence="2" id="KW-1185">Reference proteome</keyword>
<dbReference type="InterPro" id="IPR046729">
    <property type="entry name" value="DUF6621"/>
</dbReference>
<accession>A0A4S2ALR8</accession>
<dbReference type="Proteomes" id="UP000310532">
    <property type="component" value="Unassembled WGS sequence"/>
</dbReference>
<evidence type="ECO:0000313" key="1">
    <source>
        <dbReference type="EMBL" id="TGY01324.1"/>
    </source>
</evidence>
<proteinExistence type="predicted"/>
<dbReference type="AlphaFoldDB" id="A0A4S2ALR8"/>
<dbReference type="Pfam" id="PF20326">
    <property type="entry name" value="DUF6621"/>
    <property type="match status" value="1"/>
</dbReference>
<reference evidence="1 2" key="1">
    <citation type="submission" date="2019-04" db="EMBL/GenBank/DDBJ databases">
        <title>Microbes associate with the intestines of laboratory mice.</title>
        <authorList>
            <person name="Navarre W."/>
            <person name="Wong E."/>
            <person name="Huang K."/>
            <person name="Tropini C."/>
            <person name="Ng K."/>
            <person name="Yu B."/>
        </authorList>
    </citation>
    <scope>NUCLEOTIDE SEQUENCE [LARGE SCALE GENOMIC DNA]</scope>
    <source>
        <strain evidence="1 2">NM69_E16B</strain>
    </source>
</reference>
<evidence type="ECO:0000313" key="2">
    <source>
        <dbReference type="Proteomes" id="UP000310532"/>
    </source>
</evidence>
<sequence length="200" mass="21919">MENNVKFSKNVILVDVSFLDETVSDIKSFLGERLGRTLPDVDLPAWLSYLALDAGLREGDNEIQVLLVHGGEVSALPHCRPADLKELDGVACRTPLGEFAFSRVSSAGMAASSDLFIDLMHLALDSADVECLALVPFHRLYAGKVEEELRKCLGKQEKQKEAGRVVYFMMAAPQVPISCVTDSVLYSLSHVLGIKPEELE</sequence>
<protein>
    <submittedName>
        <fullName evidence="1">L-selectin</fullName>
    </submittedName>
</protein>
<gene>
    <name evidence="1" type="ORF">E5355_15615</name>
</gene>
<dbReference type="EMBL" id="SRYZ01000047">
    <property type="protein sequence ID" value="TGY01324.1"/>
    <property type="molecule type" value="Genomic_DNA"/>
</dbReference>
<organism evidence="1 2">
    <name type="scientific">Bacteroides muris</name>
    <name type="common">ex Afrizal et al. 2022</name>
    <dbReference type="NCBI Taxonomy" id="2516960"/>
    <lineage>
        <taxon>Bacteria</taxon>
        <taxon>Pseudomonadati</taxon>
        <taxon>Bacteroidota</taxon>
        <taxon>Bacteroidia</taxon>
        <taxon>Bacteroidales</taxon>
        <taxon>Bacteroidaceae</taxon>
        <taxon>Bacteroides</taxon>
    </lineage>
</organism>
<keyword evidence="1" id="KW-0430">Lectin</keyword>
<comment type="caution">
    <text evidence="1">The sequence shown here is derived from an EMBL/GenBank/DDBJ whole genome shotgun (WGS) entry which is preliminary data.</text>
</comment>
<name>A0A4S2ALR8_9BACE</name>